<feature type="compositionally biased region" description="Basic and acidic residues" evidence="1">
    <location>
        <begin position="183"/>
        <end position="198"/>
    </location>
</feature>
<dbReference type="Proteomes" id="UP001108240">
    <property type="component" value="Unplaced"/>
</dbReference>
<evidence type="ECO:0000256" key="2">
    <source>
        <dbReference type="SAM" id="Phobius"/>
    </source>
</evidence>
<dbReference type="AlphaFoldDB" id="A0A8C1HWJ6"/>
<organism evidence="3 4">
    <name type="scientific">Cyprinus carpio carpio</name>
    <dbReference type="NCBI Taxonomy" id="630221"/>
    <lineage>
        <taxon>Eukaryota</taxon>
        <taxon>Metazoa</taxon>
        <taxon>Chordata</taxon>
        <taxon>Craniata</taxon>
        <taxon>Vertebrata</taxon>
        <taxon>Euteleostomi</taxon>
        <taxon>Actinopterygii</taxon>
        <taxon>Neopterygii</taxon>
        <taxon>Teleostei</taxon>
        <taxon>Ostariophysi</taxon>
        <taxon>Cypriniformes</taxon>
        <taxon>Cyprinidae</taxon>
        <taxon>Cyprininae</taxon>
        <taxon>Cyprinus</taxon>
    </lineage>
</organism>
<reference evidence="3" key="2">
    <citation type="submission" date="2025-09" db="UniProtKB">
        <authorList>
            <consortium name="Ensembl"/>
        </authorList>
    </citation>
    <scope>IDENTIFICATION</scope>
</reference>
<sequence length="296" mass="32967">MKVFSHRMDHSDLQCLIGLSVILLSRRPTYATPDIFNDSLEGSGQWDFTPTPGISSFLNESVKFTSIDGEKRSKSFLDQLVDFLQENHLPIIVITTLLLLIITILGLAAILSRRHKVSTYYPCAFPSKMYVDDRDKTGGVRFFSEVLEKANTSSSEEPVNSARRLQEDIMLATKNLRTPIKMPLKEKNKTVEDQKHAEDEECVQCDKSQEESCGSLEDKTTNQSAVEDTVEKSAPSRSQDTVPACDMENTDPSDSGPPEESKHSSGSENLEIQEDTNKQDVATSGSTFISEEKTAF</sequence>
<reference evidence="3" key="1">
    <citation type="submission" date="2025-08" db="UniProtKB">
        <authorList>
            <consortium name="Ensembl"/>
        </authorList>
    </citation>
    <scope>IDENTIFICATION</scope>
</reference>
<dbReference type="Ensembl" id="ENSCCRT00000087212.2">
    <property type="protein sequence ID" value="ENSCCRP00000080364.1"/>
    <property type="gene ID" value="ENSCCRG00000043610.2"/>
</dbReference>
<feature type="region of interest" description="Disordered" evidence="1">
    <location>
        <begin position="180"/>
        <end position="296"/>
    </location>
</feature>
<keyword evidence="4" id="KW-1185">Reference proteome</keyword>
<evidence type="ECO:0000256" key="1">
    <source>
        <dbReference type="SAM" id="MobiDB-lite"/>
    </source>
</evidence>
<protein>
    <submittedName>
        <fullName evidence="3">Transmembrane protein 119b</fullName>
    </submittedName>
</protein>
<dbReference type="InterPro" id="IPR031453">
    <property type="entry name" value="TMEM119"/>
</dbReference>
<dbReference type="GO" id="GO:0030501">
    <property type="term" value="P:positive regulation of bone mineralization"/>
    <property type="evidence" value="ECO:0007669"/>
    <property type="project" value="TreeGrafter"/>
</dbReference>
<dbReference type="OMA" id="DEECVQC"/>
<feature type="transmembrane region" description="Helical" evidence="2">
    <location>
        <begin position="89"/>
        <end position="111"/>
    </location>
</feature>
<dbReference type="GO" id="GO:0045669">
    <property type="term" value="P:positive regulation of osteoblast differentiation"/>
    <property type="evidence" value="ECO:0007669"/>
    <property type="project" value="TreeGrafter"/>
</dbReference>
<keyword evidence="2" id="KW-1133">Transmembrane helix</keyword>
<dbReference type="GO" id="GO:0001503">
    <property type="term" value="P:ossification"/>
    <property type="evidence" value="ECO:0007669"/>
    <property type="project" value="InterPro"/>
</dbReference>
<dbReference type="GO" id="GO:0033690">
    <property type="term" value="P:positive regulation of osteoblast proliferation"/>
    <property type="evidence" value="ECO:0007669"/>
    <property type="project" value="TreeGrafter"/>
</dbReference>
<dbReference type="GeneTree" id="ENSGT00390000017134"/>
<feature type="compositionally biased region" description="Polar residues" evidence="1">
    <location>
        <begin position="279"/>
        <end position="289"/>
    </location>
</feature>
<name>A0A8C1HWJ6_CYPCA</name>
<keyword evidence="2" id="KW-0472">Membrane</keyword>
<dbReference type="PANTHER" id="PTHR28645">
    <property type="entry name" value="TRANSMEMBRANE PROTEIN 119"/>
    <property type="match status" value="1"/>
</dbReference>
<evidence type="ECO:0000313" key="4">
    <source>
        <dbReference type="Proteomes" id="UP001108240"/>
    </source>
</evidence>
<dbReference type="Pfam" id="PF15724">
    <property type="entry name" value="TMEM119"/>
    <property type="match status" value="1"/>
</dbReference>
<evidence type="ECO:0000313" key="3">
    <source>
        <dbReference type="Ensembl" id="ENSCCRP00000080364.1"/>
    </source>
</evidence>
<proteinExistence type="predicted"/>
<dbReference type="PANTHER" id="PTHR28645:SF1">
    <property type="entry name" value="TRANSMEMBRANE PROTEIN 119"/>
    <property type="match status" value="1"/>
</dbReference>
<keyword evidence="2" id="KW-0812">Transmembrane</keyword>
<dbReference type="GO" id="GO:0005886">
    <property type="term" value="C:plasma membrane"/>
    <property type="evidence" value="ECO:0007669"/>
    <property type="project" value="TreeGrafter"/>
</dbReference>
<accession>A0A8C1HWJ6</accession>